<evidence type="ECO:0008006" key="3">
    <source>
        <dbReference type="Google" id="ProtNLM"/>
    </source>
</evidence>
<comment type="caution">
    <text evidence="1">The sequence shown here is derived from an EMBL/GenBank/DDBJ whole genome shotgun (WGS) entry which is preliminary data.</text>
</comment>
<dbReference type="InterPro" id="IPR019650">
    <property type="entry name" value="DUF2513"/>
</dbReference>
<dbReference type="Pfam" id="PF10711">
    <property type="entry name" value="DUF2513"/>
    <property type="match status" value="1"/>
</dbReference>
<accession>A0A2N3I391</accession>
<evidence type="ECO:0000313" key="1">
    <source>
        <dbReference type="EMBL" id="PKQ64775.1"/>
    </source>
</evidence>
<sequence length="120" mass="13954">MKRDLDLVKKVLEYFEEKNAWGHEKDMEINGFDKDQVSYHLIILFEANLIAGESITTNTGRIYDIIPFRLTWSGHEFLDNIRDNNRWSKIKQIIKAKGGSFSMSLITKLATKLAEDQLFS</sequence>
<dbReference type="InterPro" id="IPR036390">
    <property type="entry name" value="WH_DNA-bd_sf"/>
</dbReference>
<dbReference type="InterPro" id="IPR036388">
    <property type="entry name" value="WH-like_DNA-bd_sf"/>
</dbReference>
<dbReference type="Proteomes" id="UP000233618">
    <property type="component" value="Unassembled WGS sequence"/>
</dbReference>
<gene>
    <name evidence="1" type="ORF">BZG01_13935</name>
</gene>
<reference evidence="1 2" key="1">
    <citation type="journal article" date="2017" name="Front. Microbiol.">
        <title>Labilibaculum manganireducens gen. nov., sp. nov. and Labilibaculum filiforme sp. nov., Novel Bacteroidetes Isolated from Subsurface Sediments of the Baltic Sea.</title>
        <authorList>
            <person name="Vandieken V."/>
            <person name="Marshall I.P."/>
            <person name="Niemann H."/>
            <person name="Engelen B."/>
            <person name="Cypionka H."/>
        </authorList>
    </citation>
    <scope>NUCLEOTIDE SEQUENCE [LARGE SCALE GENOMIC DNA]</scope>
    <source>
        <strain evidence="1 2">59.10-2M</strain>
    </source>
</reference>
<protein>
    <recommendedName>
        <fullName evidence="3">DUF2513 domain-containing protein</fullName>
    </recommendedName>
</protein>
<evidence type="ECO:0000313" key="2">
    <source>
        <dbReference type="Proteomes" id="UP000233618"/>
    </source>
</evidence>
<dbReference type="AlphaFoldDB" id="A0A2N3I391"/>
<dbReference type="RefSeq" id="WP_101310460.1">
    <property type="nucleotide sequence ID" value="NZ_CAXXEE010000003.1"/>
</dbReference>
<dbReference type="SUPFAM" id="SSF46785">
    <property type="entry name" value="Winged helix' DNA-binding domain"/>
    <property type="match status" value="1"/>
</dbReference>
<name>A0A2N3I391_9BACT</name>
<dbReference type="EMBL" id="MVDE01000021">
    <property type="protein sequence ID" value="PKQ64775.1"/>
    <property type="molecule type" value="Genomic_DNA"/>
</dbReference>
<proteinExistence type="predicted"/>
<organism evidence="1 2">
    <name type="scientific">Labilibaculum manganireducens</name>
    <dbReference type="NCBI Taxonomy" id="1940525"/>
    <lineage>
        <taxon>Bacteria</taxon>
        <taxon>Pseudomonadati</taxon>
        <taxon>Bacteroidota</taxon>
        <taxon>Bacteroidia</taxon>
        <taxon>Marinilabiliales</taxon>
        <taxon>Marinifilaceae</taxon>
        <taxon>Labilibaculum</taxon>
    </lineage>
</organism>
<keyword evidence="2" id="KW-1185">Reference proteome</keyword>
<dbReference type="Gene3D" id="1.10.10.10">
    <property type="entry name" value="Winged helix-like DNA-binding domain superfamily/Winged helix DNA-binding domain"/>
    <property type="match status" value="1"/>
</dbReference>